<accession>A0A2N5GSY3</accession>
<dbReference type="Pfam" id="PF01263">
    <property type="entry name" value="Aldose_epim"/>
    <property type="match status" value="1"/>
</dbReference>
<reference evidence="12 14" key="1">
    <citation type="submission" date="2017-11" db="EMBL/GenBank/DDBJ databases">
        <title>Comparitive Functional Genomics of Dry Heat Resistant strains isolated from the Viking Spacecraft.</title>
        <authorList>
            <person name="Seuylemezian A."/>
            <person name="Cooper K."/>
            <person name="Vaishampayan P."/>
        </authorList>
    </citation>
    <scope>NUCLEOTIDE SEQUENCE [LARGE SCALE GENOMIC DNA]</scope>
    <source>
        <strain evidence="12 14">M4.6</strain>
    </source>
</reference>
<dbReference type="InterPro" id="IPR014718">
    <property type="entry name" value="GH-type_carb-bd"/>
</dbReference>
<gene>
    <name evidence="12" type="ORF">CU635_00905</name>
    <name evidence="13" type="ORF">CVD25_17365</name>
</gene>
<dbReference type="Proteomes" id="UP000235114">
    <property type="component" value="Unassembled WGS sequence"/>
</dbReference>
<dbReference type="EMBL" id="PGVD01000053">
    <property type="protein sequence ID" value="PLR93369.1"/>
    <property type="molecule type" value="Genomic_DNA"/>
</dbReference>
<dbReference type="NCBIfam" id="NF008277">
    <property type="entry name" value="PRK11055.1"/>
    <property type="match status" value="1"/>
</dbReference>
<dbReference type="GO" id="GO:0006006">
    <property type="term" value="P:glucose metabolic process"/>
    <property type="evidence" value="ECO:0007669"/>
    <property type="project" value="TreeGrafter"/>
</dbReference>
<dbReference type="InterPro" id="IPR011013">
    <property type="entry name" value="Gal_mutarotase_sf_dom"/>
</dbReference>
<dbReference type="InterPro" id="IPR015443">
    <property type="entry name" value="Aldose_1-epimerase"/>
</dbReference>
<proteinExistence type="inferred from homology"/>
<dbReference type="PANTHER" id="PTHR10091:SF0">
    <property type="entry name" value="GALACTOSE MUTAROTASE"/>
    <property type="match status" value="1"/>
</dbReference>
<evidence type="ECO:0000256" key="1">
    <source>
        <dbReference type="ARBA" id="ARBA00001614"/>
    </source>
</evidence>
<evidence type="ECO:0000256" key="3">
    <source>
        <dbReference type="ARBA" id="ARBA00006206"/>
    </source>
</evidence>
<feature type="binding site" evidence="10">
    <location>
        <position position="252"/>
    </location>
    <ligand>
        <name>beta-D-galactose</name>
        <dbReference type="ChEBI" id="CHEBI:27667"/>
    </ligand>
</feature>
<dbReference type="Proteomes" id="UP000234951">
    <property type="component" value="Unassembled WGS sequence"/>
</dbReference>
<evidence type="ECO:0000313" key="12">
    <source>
        <dbReference type="EMBL" id="PLR86881.1"/>
    </source>
</evidence>
<dbReference type="UniPathway" id="UPA00242"/>
<organism evidence="12 14">
    <name type="scientific">Bacillus canaveralius</name>
    <dbReference type="NCBI Taxonomy" id="1403243"/>
    <lineage>
        <taxon>Bacteria</taxon>
        <taxon>Bacillati</taxon>
        <taxon>Bacillota</taxon>
        <taxon>Bacilli</taxon>
        <taxon>Bacillales</taxon>
        <taxon>Bacillaceae</taxon>
        <taxon>Bacillus</taxon>
    </lineage>
</organism>
<evidence type="ECO:0000256" key="8">
    <source>
        <dbReference type="PIRNR" id="PIRNR005096"/>
    </source>
</evidence>
<comment type="pathway">
    <text evidence="2 8">Carbohydrate metabolism; hexose metabolism.</text>
</comment>
<keyword evidence="6 8" id="KW-0413">Isomerase</keyword>
<dbReference type="InterPro" id="IPR008183">
    <property type="entry name" value="Aldose_1/G6P_1-epimerase"/>
</dbReference>
<comment type="similarity">
    <text evidence="3 8">Belongs to the aldose epimerase family.</text>
</comment>
<feature type="binding site" evidence="11">
    <location>
        <begin position="179"/>
        <end position="181"/>
    </location>
    <ligand>
        <name>beta-D-galactose</name>
        <dbReference type="ChEBI" id="CHEBI:27667"/>
    </ligand>
</feature>
<dbReference type="PANTHER" id="PTHR10091">
    <property type="entry name" value="ALDOSE-1-EPIMERASE"/>
    <property type="match status" value="1"/>
</dbReference>
<comment type="catalytic activity">
    <reaction evidence="1 8">
        <text>alpha-D-glucose = beta-D-glucose</text>
        <dbReference type="Rhea" id="RHEA:10264"/>
        <dbReference type="ChEBI" id="CHEBI:15903"/>
        <dbReference type="ChEBI" id="CHEBI:17925"/>
        <dbReference type="EC" id="5.1.3.3"/>
    </reaction>
</comment>
<feature type="active site" description="Proton donor" evidence="9">
    <location>
        <position position="179"/>
    </location>
</feature>
<dbReference type="CDD" id="cd09019">
    <property type="entry name" value="galactose_mutarotase_like"/>
    <property type="match status" value="1"/>
</dbReference>
<evidence type="ECO:0000256" key="4">
    <source>
        <dbReference type="ARBA" id="ARBA00013185"/>
    </source>
</evidence>
<dbReference type="EC" id="5.1.3.3" evidence="4 8"/>
<evidence type="ECO:0000256" key="6">
    <source>
        <dbReference type="ARBA" id="ARBA00023235"/>
    </source>
</evidence>
<dbReference type="PROSITE" id="PS00545">
    <property type="entry name" value="ALDOSE_1_EPIMERASE"/>
    <property type="match status" value="1"/>
</dbReference>
<dbReference type="InterPro" id="IPR047215">
    <property type="entry name" value="Galactose_mutarotase-like"/>
</dbReference>
<name>A0A2N5GSY3_9BACI</name>
<dbReference type="EMBL" id="PGVA01000001">
    <property type="protein sequence ID" value="PLR86881.1"/>
    <property type="molecule type" value="Genomic_DNA"/>
</dbReference>
<dbReference type="SUPFAM" id="SSF74650">
    <property type="entry name" value="Galactose mutarotase-like"/>
    <property type="match status" value="1"/>
</dbReference>
<keyword evidence="15" id="KW-1185">Reference proteome</keyword>
<dbReference type="RefSeq" id="WP_101575291.1">
    <property type="nucleotide sequence ID" value="NZ_PGVA01000001.1"/>
</dbReference>
<evidence type="ECO:0000313" key="14">
    <source>
        <dbReference type="Proteomes" id="UP000234951"/>
    </source>
</evidence>
<dbReference type="InterPro" id="IPR018052">
    <property type="entry name" value="Ald1_epimerase_CS"/>
</dbReference>
<protein>
    <recommendedName>
        <fullName evidence="5 8">Aldose 1-epimerase</fullName>
        <ecNumber evidence="4 8">5.1.3.3</ecNumber>
    </recommendedName>
</protein>
<feature type="active site" description="Proton acceptor" evidence="9">
    <location>
        <position position="313"/>
    </location>
</feature>
<evidence type="ECO:0000256" key="9">
    <source>
        <dbReference type="PIRSR" id="PIRSR005096-1"/>
    </source>
</evidence>
<evidence type="ECO:0000256" key="2">
    <source>
        <dbReference type="ARBA" id="ARBA00005028"/>
    </source>
</evidence>
<sequence>MNIFKEKFGEIDGQPVTAFTIVNEQGMEVTSIDYGCIITKIIMQDRNGVFENVVLGFDSFQDYLERSPYFGAVVGRFAGRIKNATFNLDNQTYRLAKNNNGNHLHGGMKGFDKVFWKAETRESGDEASIEFSYFSKDGEEGYPGNLQMKVTYTFNNDNEFIISYEGVSDQRTVLNVTNHSYFNLSGNLKRDILDHVLTLKSGRFIELAEDLIPTGQILPGDNTPFDFQSGRKINDGVSSEHPQNILAGKGYDHPFLLAENNNQEIVLRDPESGRVLTIETDEPTVVLYTGTQLGDDFLIRGVQSRKYLGLCLETQGLPDSVHQPHFPSSILEKGELYKTVTKYAFTLA</sequence>
<dbReference type="GO" id="GO:0005737">
    <property type="term" value="C:cytoplasm"/>
    <property type="evidence" value="ECO:0007669"/>
    <property type="project" value="TreeGrafter"/>
</dbReference>
<reference evidence="13 15" key="2">
    <citation type="submission" date="2017-12" db="EMBL/GenBank/DDBJ databases">
        <title>Comparative Functional Genomics of Dry Heat Resistant strains isolated from the Viking Spacecraft.</title>
        <authorList>
            <person name="Seuylemezian A."/>
            <person name="Cooper K."/>
            <person name="Vaishampayan P."/>
        </authorList>
    </citation>
    <scope>NUCLEOTIDE SEQUENCE [LARGE SCALE GENOMIC DNA]</scope>
    <source>
        <strain evidence="13 15">ATCC 29669</strain>
    </source>
</reference>
<dbReference type="Gene3D" id="2.70.98.10">
    <property type="match status" value="1"/>
</dbReference>
<dbReference type="GO" id="GO:0004034">
    <property type="term" value="F:aldose 1-epimerase activity"/>
    <property type="evidence" value="ECO:0007669"/>
    <property type="project" value="UniProtKB-EC"/>
</dbReference>
<evidence type="ECO:0000313" key="13">
    <source>
        <dbReference type="EMBL" id="PLR93369.1"/>
    </source>
</evidence>
<comment type="caution">
    <text evidence="12">The sequence shown here is derived from an EMBL/GenBank/DDBJ whole genome shotgun (WGS) entry which is preliminary data.</text>
</comment>
<evidence type="ECO:0000256" key="7">
    <source>
        <dbReference type="ARBA" id="ARBA00023277"/>
    </source>
</evidence>
<evidence type="ECO:0000256" key="11">
    <source>
        <dbReference type="PIRSR" id="PIRSR005096-3"/>
    </source>
</evidence>
<keyword evidence="7 8" id="KW-0119">Carbohydrate metabolism</keyword>
<dbReference type="AlphaFoldDB" id="A0A2N5GSY3"/>
<evidence type="ECO:0000256" key="10">
    <source>
        <dbReference type="PIRSR" id="PIRSR005096-2"/>
    </source>
</evidence>
<evidence type="ECO:0000256" key="5">
    <source>
        <dbReference type="ARBA" id="ARBA00014165"/>
    </source>
</evidence>
<dbReference type="GO" id="GO:0030246">
    <property type="term" value="F:carbohydrate binding"/>
    <property type="evidence" value="ECO:0007669"/>
    <property type="project" value="InterPro"/>
</dbReference>
<evidence type="ECO:0000313" key="15">
    <source>
        <dbReference type="Proteomes" id="UP000235114"/>
    </source>
</evidence>
<dbReference type="GO" id="GO:0033499">
    <property type="term" value="P:galactose catabolic process via UDP-galactose, Leloir pathway"/>
    <property type="evidence" value="ECO:0007669"/>
    <property type="project" value="TreeGrafter"/>
</dbReference>
<dbReference type="OrthoDB" id="9779408at2"/>
<dbReference type="PIRSF" id="PIRSF005096">
    <property type="entry name" value="GALM"/>
    <property type="match status" value="1"/>
</dbReference>